<protein>
    <submittedName>
        <fullName evidence="2">Uncharacterized protein</fullName>
    </submittedName>
</protein>
<feature type="chain" id="PRO_5043472817" evidence="1">
    <location>
        <begin position="21"/>
        <end position="124"/>
    </location>
</feature>
<name>A0AAV4T7J4_CAEEX</name>
<evidence type="ECO:0000256" key="1">
    <source>
        <dbReference type="SAM" id="SignalP"/>
    </source>
</evidence>
<keyword evidence="1" id="KW-0732">Signal</keyword>
<comment type="caution">
    <text evidence="2">The sequence shown here is derived from an EMBL/GenBank/DDBJ whole genome shotgun (WGS) entry which is preliminary data.</text>
</comment>
<feature type="signal peptide" evidence="1">
    <location>
        <begin position="1"/>
        <end position="20"/>
    </location>
</feature>
<dbReference type="Proteomes" id="UP001054945">
    <property type="component" value="Unassembled WGS sequence"/>
</dbReference>
<evidence type="ECO:0000313" key="2">
    <source>
        <dbReference type="EMBL" id="GIY40892.1"/>
    </source>
</evidence>
<accession>A0AAV4T7J4</accession>
<sequence>MISKLAKIYWATALAQLVVANTDGTGAAIGVSNSCTRKMNELMAQAIYRDVFWSIYTGFTRHRRFFSFDDFREIEQLAVNADLRFEINNSASFFLLDEENGKKPQQLMVMKWMKLNFRLVWSVS</sequence>
<evidence type="ECO:0000313" key="3">
    <source>
        <dbReference type="Proteomes" id="UP001054945"/>
    </source>
</evidence>
<organism evidence="2 3">
    <name type="scientific">Caerostris extrusa</name>
    <name type="common">Bark spider</name>
    <name type="synonym">Caerostris bankana</name>
    <dbReference type="NCBI Taxonomy" id="172846"/>
    <lineage>
        <taxon>Eukaryota</taxon>
        <taxon>Metazoa</taxon>
        <taxon>Ecdysozoa</taxon>
        <taxon>Arthropoda</taxon>
        <taxon>Chelicerata</taxon>
        <taxon>Arachnida</taxon>
        <taxon>Araneae</taxon>
        <taxon>Araneomorphae</taxon>
        <taxon>Entelegynae</taxon>
        <taxon>Araneoidea</taxon>
        <taxon>Araneidae</taxon>
        <taxon>Caerostris</taxon>
    </lineage>
</organism>
<dbReference type="AlphaFoldDB" id="A0AAV4T7J4"/>
<proteinExistence type="predicted"/>
<gene>
    <name evidence="2" type="ORF">CEXT_393681</name>
</gene>
<reference evidence="2 3" key="1">
    <citation type="submission" date="2021-06" db="EMBL/GenBank/DDBJ databases">
        <title>Caerostris extrusa draft genome.</title>
        <authorList>
            <person name="Kono N."/>
            <person name="Arakawa K."/>
        </authorList>
    </citation>
    <scope>NUCLEOTIDE SEQUENCE [LARGE SCALE GENOMIC DNA]</scope>
</reference>
<keyword evidence="3" id="KW-1185">Reference proteome</keyword>
<dbReference type="EMBL" id="BPLR01010673">
    <property type="protein sequence ID" value="GIY40892.1"/>
    <property type="molecule type" value="Genomic_DNA"/>
</dbReference>